<dbReference type="InterPro" id="IPR046341">
    <property type="entry name" value="SET_dom_sf"/>
</dbReference>
<dbReference type="GO" id="GO:0005634">
    <property type="term" value="C:nucleus"/>
    <property type="evidence" value="ECO:0007669"/>
    <property type="project" value="UniProtKB-SubCell"/>
</dbReference>
<feature type="compositionally biased region" description="Low complexity" evidence="8">
    <location>
        <begin position="725"/>
        <end position="737"/>
    </location>
</feature>
<feature type="compositionally biased region" description="Low complexity" evidence="8">
    <location>
        <begin position="756"/>
        <end position="767"/>
    </location>
</feature>
<evidence type="ECO:0000256" key="5">
    <source>
        <dbReference type="ARBA" id="ARBA00022679"/>
    </source>
</evidence>
<dbReference type="FunFam" id="2.170.270.10:FF:000037">
    <property type="entry name" value="Histone-lysine N-methyltransferase"/>
    <property type="match status" value="1"/>
</dbReference>
<dbReference type="PROSITE" id="PS50868">
    <property type="entry name" value="POST_SET"/>
    <property type="match status" value="1"/>
</dbReference>
<dbReference type="Gene3D" id="2.170.270.10">
    <property type="entry name" value="SET domain"/>
    <property type="match status" value="1"/>
</dbReference>
<keyword evidence="3" id="KW-0158">Chromosome</keyword>
<proteinExistence type="predicted"/>
<feature type="compositionally biased region" description="Acidic residues" evidence="8">
    <location>
        <begin position="119"/>
        <end position="128"/>
    </location>
</feature>
<evidence type="ECO:0000256" key="6">
    <source>
        <dbReference type="ARBA" id="ARBA00022691"/>
    </source>
</evidence>
<feature type="region of interest" description="Disordered" evidence="8">
    <location>
        <begin position="567"/>
        <end position="774"/>
    </location>
</feature>
<evidence type="ECO:0000256" key="2">
    <source>
        <dbReference type="ARBA" id="ARBA00004286"/>
    </source>
</evidence>
<evidence type="ECO:0000256" key="4">
    <source>
        <dbReference type="ARBA" id="ARBA00022603"/>
    </source>
</evidence>
<reference evidence="12" key="1">
    <citation type="submission" date="2021-01" db="EMBL/GenBank/DDBJ databases">
        <title>Chromosome-level genome assembly of a human fungal pathogen reveals clustering of transcriptionally co-regulated genes.</title>
        <authorList>
            <person name="Voorhies M."/>
            <person name="Cohen S."/>
            <person name="Shea T.P."/>
            <person name="Petrus S."/>
            <person name="Munoz J.F."/>
            <person name="Poplawski S."/>
            <person name="Goldman W.E."/>
            <person name="Michael T."/>
            <person name="Cuomo C.A."/>
            <person name="Sil A."/>
            <person name="Beyhan S."/>
        </authorList>
    </citation>
    <scope>NUCLEOTIDE SEQUENCE</scope>
    <source>
        <strain evidence="12">H88</strain>
    </source>
</reference>
<dbReference type="InterPro" id="IPR050777">
    <property type="entry name" value="SET2_Histone-Lys_MeTrsfase"/>
</dbReference>
<dbReference type="SMART" id="SM00317">
    <property type="entry name" value="SET"/>
    <property type="match status" value="1"/>
</dbReference>
<feature type="compositionally biased region" description="Polar residues" evidence="8">
    <location>
        <begin position="684"/>
        <end position="724"/>
    </location>
</feature>
<feature type="compositionally biased region" description="Basic and acidic residues" evidence="8">
    <location>
        <begin position="570"/>
        <end position="581"/>
    </location>
</feature>
<name>A0A8A1LN25_AJEC8</name>
<comment type="subcellular location">
    <subcellularLocation>
        <location evidence="2">Chromosome</location>
    </subcellularLocation>
    <subcellularLocation>
        <location evidence="1">Nucleus</location>
    </subcellularLocation>
</comment>
<dbReference type="AlphaFoldDB" id="A0A8A1LN25"/>
<accession>A0A8A1LN25</accession>
<keyword evidence="5 12" id="KW-0808">Transferase</keyword>
<dbReference type="PROSITE" id="PS51215">
    <property type="entry name" value="AWS"/>
    <property type="match status" value="1"/>
</dbReference>
<dbReference type="Proteomes" id="UP000663419">
    <property type="component" value="Chromosome 3"/>
</dbReference>
<feature type="domain" description="Post-SET" evidence="10">
    <location>
        <begin position="552"/>
        <end position="568"/>
    </location>
</feature>
<dbReference type="GO" id="GO:0005694">
    <property type="term" value="C:chromosome"/>
    <property type="evidence" value="ECO:0007669"/>
    <property type="project" value="UniProtKB-SubCell"/>
</dbReference>
<feature type="compositionally biased region" description="Basic and acidic residues" evidence="8">
    <location>
        <begin position="242"/>
        <end position="264"/>
    </location>
</feature>
<dbReference type="InterPro" id="IPR001214">
    <property type="entry name" value="SET_dom"/>
</dbReference>
<protein>
    <submittedName>
        <fullName evidence="12">Histone-lysine N-methyltransferase</fullName>
    </submittedName>
</protein>
<dbReference type="EMBL" id="CP069104">
    <property type="protein sequence ID" value="QSS54013.1"/>
    <property type="molecule type" value="Genomic_DNA"/>
</dbReference>
<dbReference type="PANTHER" id="PTHR22884">
    <property type="entry name" value="SET DOMAIN PROTEINS"/>
    <property type="match status" value="1"/>
</dbReference>
<dbReference type="GO" id="GO:0042054">
    <property type="term" value="F:histone methyltransferase activity"/>
    <property type="evidence" value="ECO:0007669"/>
    <property type="project" value="InterPro"/>
</dbReference>
<feature type="compositionally biased region" description="Basic and acidic residues" evidence="8">
    <location>
        <begin position="95"/>
        <end position="104"/>
    </location>
</feature>
<evidence type="ECO:0000256" key="3">
    <source>
        <dbReference type="ARBA" id="ARBA00022454"/>
    </source>
</evidence>
<evidence type="ECO:0000256" key="8">
    <source>
        <dbReference type="SAM" id="MobiDB-lite"/>
    </source>
</evidence>
<feature type="region of interest" description="Disordered" evidence="8">
    <location>
        <begin position="95"/>
        <end position="272"/>
    </location>
</feature>
<dbReference type="PROSITE" id="PS50280">
    <property type="entry name" value="SET"/>
    <property type="match status" value="1"/>
</dbReference>
<evidence type="ECO:0000256" key="1">
    <source>
        <dbReference type="ARBA" id="ARBA00004123"/>
    </source>
</evidence>
<evidence type="ECO:0000313" key="12">
    <source>
        <dbReference type="EMBL" id="QSS54013.1"/>
    </source>
</evidence>
<sequence>MARLSRASGVSPSPPVSVPDSDAALTTSTSTEQHLLTPATSLSESSSMSGTPVMGVEINDTEGTVTAERRSRRVTRSSLVIAVGGSVVREERRHIMSSDDERVTHHPLHSNPLLHEGDDGGVELEEEEQNQKTTKKGNETQLGQNELGKRAVSRKGKGSSENGSRRRSSRLVLLEKTNEMVGKASPVPGKRSRGAMLKGKDRLKVINRRASLRPRDVVCEKAAPSTRPPSTADGPAMKKRRVSEDDAVVPKKSSDTSAIDDTRPPKRTTQKKWLSHGLYAGQDRYFDPRLTEEKNRLKFGKQNAEDRKKTFPLPMFAGERLIEDGRDFKLPFDIFSPLPPGQPKPDEWRKTNKNVFVGDAACIWKAIKLRERSTCMCTPELGCDENCQNRYMFYECDDNNCKLGAELCGNRSFEGLRQRIKMGGRYNIGVEVIKTADRGYGVRSNRTFAPNQIIVEYTGEIITQEECERRMRTVYKDNECYYLMYFDQNMIIDATRGSIARFVNHSCEPNCRMEKWTVAGKPRMALFAGENGIMTGEELTYDYNFDPYSQKNVQQCRCGVPTCRGVLGPKSKDSNRPRSEKQTNSNLSQEPKKISAVGKKRKREKVLDESSTSHLNKRKKILKPASKALKPSIKKAVASTRPATNSNQRAKAKPKPKTKTSAITTVKAKSVPTKKSKVRPRATISRTTPAKQKTQRSAAKTPSQTQPQGNTKLNRPSKKLNSISAARAASRTPAAMRRFLEAGKMNHKKEDDAKETTSLSSRSLTSKTKAEVPVTQRRYTMNNPGKQSKISKTVKRIVGTMRR</sequence>
<dbReference type="GO" id="GO:0032259">
    <property type="term" value="P:methylation"/>
    <property type="evidence" value="ECO:0007669"/>
    <property type="project" value="UniProtKB-KW"/>
</dbReference>
<dbReference type="Pfam" id="PF17907">
    <property type="entry name" value="AWS"/>
    <property type="match status" value="1"/>
</dbReference>
<keyword evidence="4 12" id="KW-0489">Methyltransferase</keyword>
<dbReference type="InterPro" id="IPR006560">
    <property type="entry name" value="AWS_dom"/>
</dbReference>
<dbReference type="SUPFAM" id="SSF82199">
    <property type="entry name" value="SET domain"/>
    <property type="match status" value="1"/>
</dbReference>
<evidence type="ECO:0000313" key="13">
    <source>
        <dbReference type="Proteomes" id="UP000663419"/>
    </source>
</evidence>
<evidence type="ECO:0000259" key="11">
    <source>
        <dbReference type="PROSITE" id="PS51215"/>
    </source>
</evidence>
<feature type="domain" description="AWS" evidence="11">
    <location>
        <begin position="370"/>
        <end position="417"/>
    </location>
</feature>
<dbReference type="InterPro" id="IPR003616">
    <property type="entry name" value="Post-SET_dom"/>
</dbReference>
<keyword evidence="6" id="KW-0949">S-adenosyl-L-methionine</keyword>
<evidence type="ECO:0000259" key="10">
    <source>
        <dbReference type="PROSITE" id="PS50868"/>
    </source>
</evidence>
<gene>
    <name evidence="12" type="ORF">I7I53_01449</name>
</gene>
<keyword evidence="7" id="KW-0539">Nucleus</keyword>
<dbReference type="Pfam" id="PF00856">
    <property type="entry name" value="SET"/>
    <property type="match status" value="1"/>
</dbReference>
<feature type="domain" description="SET" evidence="9">
    <location>
        <begin position="428"/>
        <end position="544"/>
    </location>
</feature>
<feature type="region of interest" description="Disordered" evidence="8">
    <location>
        <begin position="1"/>
        <end position="75"/>
    </location>
</feature>
<dbReference type="VEuPathDB" id="FungiDB:I7I53_01449"/>
<evidence type="ECO:0000256" key="7">
    <source>
        <dbReference type="ARBA" id="ARBA00023242"/>
    </source>
</evidence>
<feature type="compositionally biased region" description="Low complexity" evidence="8">
    <location>
        <begin position="18"/>
        <end position="31"/>
    </location>
</feature>
<evidence type="ECO:0000259" key="9">
    <source>
        <dbReference type="PROSITE" id="PS50280"/>
    </source>
</evidence>
<organism evidence="12 13">
    <name type="scientific">Ajellomyces capsulatus (strain H88)</name>
    <name type="common">Darling's disease fungus</name>
    <name type="synonym">Histoplasma capsulatum</name>
    <dbReference type="NCBI Taxonomy" id="544711"/>
    <lineage>
        <taxon>Eukaryota</taxon>
        <taxon>Fungi</taxon>
        <taxon>Dikarya</taxon>
        <taxon>Ascomycota</taxon>
        <taxon>Pezizomycotina</taxon>
        <taxon>Eurotiomycetes</taxon>
        <taxon>Eurotiomycetidae</taxon>
        <taxon>Onygenales</taxon>
        <taxon>Ajellomycetaceae</taxon>
        <taxon>Histoplasma</taxon>
    </lineage>
</organism>